<reference evidence="2 3" key="1">
    <citation type="submission" date="2023-10" db="EMBL/GenBank/DDBJ databases">
        <title>The genome sequence of Streptomyces sp. HUAS YS2.</title>
        <authorList>
            <person name="Mo P."/>
        </authorList>
    </citation>
    <scope>NUCLEOTIDE SEQUENCE [LARGE SCALE GENOMIC DNA]</scope>
    <source>
        <strain evidence="2 3">HUAS YS2</strain>
    </source>
</reference>
<keyword evidence="3" id="KW-1185">Reference proteome</keyword>
<evidence type="ECO:0000313" key="3">
    <source>
        <dbReference type="Proteomes" id="UP001301731"/>
    </source>
</evidence>
<dbReference type="EMBL" id="CP137573">
    <property type="protein sequence ID" value="WOX22370.1"/>
    <property type="molecule type" value="Genomic_DNA"/>
</dbReference>
<name>A0ABZ0LSU5_9ACTN</name>
<keyword evidence="1" id="KW-1133">Transmembrane helix</keyword>
<gene>
    <name evidence="2" type="ORF">R2D22_13575</name>
</gene>
<feature type="transmembrane region" description="Helical" evidence="1">
    <location>
        <begin position="91"/>
        <end position="114"/>
    </location>
</feature>
<dbReference type="Proteomes" id="UP001301731">
    <property type="component" value="Chromosome"/>
</dbReference>
<feature type="transmembrane region" description="Helical" evidence="1">
    <location>
        <begin position="120"/>
        <end position="142"/>
    </location>
</feature>
<organism evidence="2 3">
    <name type="scientific">Streptomyces solicathayae</name>
    <dbReference type="NCBI Taxonomy" id="3081768"/>
    <lineage>
        <taxon>Bacteria</taxon>
        <taxon>Bacillati</taxon>
        <taxon>Actinomycetota</taxon>
        <taxon>Actinomycetes</taxon>
        <taxon>Kitasatosporales</taxon>
        <taxon>Streptomycetaceae</taxon>
        <taxon>Streptomyces</taxon>
    </lineage>
</organism>
<evidence type="ECO:0000256" key="1">
    <source>
        <dbReference type="SAM" id="Phobius"/>
    </source>
</evidence>
<evidence type="ECO:0008006" key="4">
    <source>
        <dbReference type="Google" id="ProtNLM"/>
    </source>
</evidence>
<feature type="transmembrane region" description="Helical" evidence="1">
    <location>
        <begin position="59"/>
        <end position="79"/>
    </location>
</feature>
<keyword evidence="1" id="KW-0812">Transmembrane</keyword>
<accession>A0ABZ0LSU5</accession>
<sequence length="149" mass="16129">MSYYQNYGAPAPDAGRPIFALMKAWAAGLIVLLIASYLQTSYFYGTFATPERLESFSNVLWLIHLPNAVCIALSVWVSARVHAEPHRESAVQHMSAAFVVPVAAQIVAFVLTAGLPYRDLGALSVLMSVAVLVVGCVAGYAAERLREQD</sequence>
<proteinExistence type="predicted"/>
<keyword evidence="1" id="KW-0472">Membrane</keyword>
<evidence type="ECO:0000313" key="2">
    <source>
        <dbReference type="EMBL" id="WOX22370.1"/>
    </source>
</evidence>
<feature type="transmembrane region" description="Helical" evidence="1">
    <location>
        <begin position="20"/>
        <end position="39"/>
    </location>
</feature>
<dbReference type="RefSeq" id="WP_318103406.1">
    <property type="nucleotide sequence ID" value="NZ_CP137573.1"/>
</dbReference>
<protein>
    <recommendedName>
        <fullName evidence="4">Integral membrane protein</fullName>
    </recommendedName>
</protein>